<dbReference type="Proteomes" id="UP000785679">
    <property type="component" value="Unassembled WGS sequence"/>
</dbReference>
<keyword evidence="2" id="KW-0472">Membrane</keyword>
<evidence type="ECO:0008006" key="5">
    <source>
        <dbReference type="Google" id="ProtNLM"/>
    </source>
</evidence>
<dbReference type="AlphaFoldDB" id="A0A8J8NUH1"/>
<evidence type="ECO:0000256" key="2">
    <source>
        <dbReference type="SAM" id="Phobius"/>
    </source>
</evidence>
<feature type="transmembrane region" description="Helical" evidence="2">
    <location>
        <begin position="52"/>
        <end position="71"/>
    </location>
</feature>
<keyword evidence="4" id="KW-1185">Reference proteome</keyword>
<keyword evidence="2" id="KW-1133">Transmembrane helix</keyword>
<dbReference type="EMBL" id="RRYP01005226">
    <property type="protein sequence ID" value="TNV82222.1"/>
    <property type="molecule type" value="Genomic_DNA"/>
</dbReference>
<dbReference type="OrthoDB" id="10509295at2759"/>
<keyword evidence="2" id="KW-0812">Transmembrane</keyword>
<name>A0A8J8NUH1_HALGN</name>
<organism evidence="3 4">
    <name type="scientific">Halteria grandinella</name>
    <dbReference type="NCBI Taxonomy" id="5974"/>
    <lineage>
        <taxon>Eukaryota</taxon>
        <taxon>Sar</taxon>
        <taxon>Alveolata</taxon>
        <taxon>Ciliophora</taxon>
        <taxon>Intramacronucleata</taxon>
        <taxon>Spirotrichea</taxon>
        <taxon>Stichotrichia</taxon>
        <taxon>Sporadotrichida</taxon>
        <taxon>Halteriidae</taxon>
        <taxon>Halteria</taxon>
    </lineage>
</organism>
<comment type="caution">
    <text evidence="3">The sequence shown here is derived from an EMBL/GenBank/DDBJ whole genome shotgun (WGS) entry which is preliminary data.</text>
</comment>
<keyword evidence="1" id="KW-0175">Coiled coil</keyword>
<protein>
    <recommendedName>
        <fullName evidence="5">Transmembrane protein</fullName>
    </recommendedName>
</protein>
<accession>A0A8J8NUH1</accession>
<evidence type="ECO:0000256" key="1">
    <source>
        <dbReference type="SAM" id="Coils"/>
    </source>
</evidence>
<feature type="transmembrane region" description="Helical" evidence="2">
    <location>
        <begin position="86"/>
        <end position="107"/>
    </location>
</feature>
<gene>
    <name evidence="3" type="ORF">FGO68_gene9450</name>
</gene>
<proteinExistence type="predicted"/>
<sequence>MEQKEIQSQQKQEAYKDKPTDYMNPQVREVFESQYRKERMLESKLDNEKQCYMCKGVSALMFTGGALFHAYRVQQLWKFYPFREKVFNLGAFFLLVGIAGLNMKAGYEIYMGKNMMIVEARPSLYDRLTGNVQLSPQQRQDYLEKLIKIEEEKEQMEKLHKKMLEEQQQPTGYVPRR</sequence>
<feature type="coiled-coil region" evidence="1">
    <location>
        <begin position="139"/>
        <end position="169"/>
    </location>
</feature>
<evidence type="ECO:0000313" key="3">
    <source>
        <dbReference type="EMBL" id="TNV82222.1"/>
    </source>
</evidence>
<evidence type="ECO:0000313" key="4">
    <source>
        <dbReference type="Proteomes" id="UP000785679"/>
    </source>
</evidence>
<reference evidence="3" key="1">
    <citation type="submission" date="2019-06" db="EMBL/GenBank/DDBJ databases">
        <authorList>
            <person name="Zheng W."/>
        </authorList>
    </citation>
    <scope>NUCLEOTIDE SEQUENCE</scope>
    <source>
        <strain evidence="3">QDHG01</strain>
    </source>
</reference>